<dbReference type="STRING" id="94128.A0A2A3ELY1"/>
<evidence type="ECO:0000313" key="4">
    <source>
        <dbReference type="Proteomes" id="UP000242457"/>
    </source>
</evidence>
<proteinExistence type="predicted"/>
<dbReference type="EMBL" id="KZ288222">
    <property type="protein sequence ID" value="PBC32041.1"/>
    <property type="molecule type" value="Genomic_DNA"/>
</dbReference>
<gene>
    <name evidence="3" type="ORF">APICC_09542</name>
</gene>
<organism evidence="3 4">
    <name type="scientific">Apis cerana cerana</name>
    <name type="common">Oriental honeybee</name>
    <dbReference type="NCBI Taxonomy" id="94128"/>
    <lineage>
        <taxon>Eukaryota</taxon>
        <taxon>Metazoa</taxon>
        <taxon>Ecdysozoa</taxon>
        <taxon>Arthropoda</taxon>
        <taxon>Hexapoda</taxon>
        <taxon>Insecta</taxon>
        <taxon>Pterygota</taxon>
        <taxon>Neoptera</taxon>
        <taxon>Endopterygota</taxon>
        <taxon>Hymenoptera</taxon>
        <taxon>Apocrita</taxon>
        <taxon>Aculeata</taxon>
        <taxon>Apoidea</taxon>
        <taxon>Anthophila</taxon>
        <taxon>Apidae</taxon>
        <taxon>Apis</taxon>
    </lineage>
</organism>
<accession>A0A2A3ELY1</accession>
<reference evidence="3 4" key="1">
    <citation type="submission" date="2014-07" db="EMBL/GenBank/DDBJ databases">
        <title>Genomic and transcriptomic analysis on Apis cerana provide comprehensive insights into honey bee biology.</title>
        <authorList>
            <person name="Diao Q."/>
            <person name="Sun L."/>
            <person name="Zheng H."/>
            <person name="Zheng H."/>
            <person name="Xu S."/>
            <person name="Wang S."/>
            <person name="Zeng Z."/>
            <person name="Hu F."/>
            <person name="Su S."/>
            <person name="Wu J."/>
        </authorList>
    </citation>
    <scope>NUCLEOTIDE SEQUENCE [LARGE SCALE GENOMIC DNA]</scope>
    <source>
        <tissue evidence="3">Pupae without intestine</tissue>
    </source>
</reference>
<protein>
    <submittedName>
        <fullName evidence="3">Uncharacterized protein</fullName>
    </submittedName>
</protein>
<feature type="compositionally biased region" description="Polar residues" evidence="2">
    <location>
        <begin position="98"/>
        <end position="109"/>
    </location>
</feature>
<evidence type="ECO:0000313" key="3">
    <source>
        <dbReference type="EMBL" id="PBC32041.1"/>
    </source>
</evidence>
<dbReference type="PANTHER" id="PTHR16768">
    <property type="entry name" value="DOWN REGULATED IN RENAL CARCINOMA 1/TU3A"/>
    <property type="match status" value="1"/>
</dbReference>
<dbReference type="InterPro" id="IPR009533">
    <property type="entry name" value="FAM107"/>
</dbReference>
<feature type="region of interest" description="Disordered" evidence="2">
    <location>
        <begin position="62"/>
        <end position="109"/>
    </location>
</feature>
<dbReference type="OrthoDB" id="5963205at2759"/>
<dbReference type="Pfam" id="PF06625">
    <property type="entry name" value="DUF1151"/>
    <property type="match status" value="1"/>
</dbReference>
<evidence type="ECO:0000256" key="1">
    <source>
        <dbReference type="ARBA" id="ARBA00023054"/>
    </source>
</evidence>
<name>A0A2A3ELY1_APICC</name>
<evidence type="ECO:0000256" key="2">
    <source>
        <dbReference type="SAM" id="MobiDB-lite"/>
    </source>
</evidence>
<sequence>MCEIIKDQRRTFRDQDPPRICDKSNDNLKNELEFCETISNSPTILQRVSSFEKCFSESEYHEKDQQNRKKEKANLITQESTSSDSIQDSNSCFKIPKTSEQPDFPNETNSENLIKELSDKVPSHHDNEVCIKDRYMAVDAAYFSIRLAAMRSLTQKYIQVACLIRFSPGNTSVQFAAMCEEVSIKERIALLEGRKMAPVLGVPPPPPPAPHMGPDGLILPRKPYNPYLSSTNHKDLRRELLFNQKVGKNVLNQKSELQRALEKQREAASRREAERNREENYKDDPRTALQRAIEQRAKHIEMTLEQSQPTEPPSNLLITARAKLRPRADSQ</sequence>
<keyword evidence="1" id="KW-0175">Coiled coil</keyword>
<dbReference type="PANTHER" id="PTHR16768:SF5">
    <property type="entry name" value="FI14214P"/>
    <property type="match status" value="1"/>
</dbReference>
<keyword evidence="4" id="KW-1185">Reference proteome</keyword>
<dbReference type="Proteomes" id="UP000242457">
    <property type="component" value="Unassembled WGS sequence"/>
</dbReference>
<feature type="compositionally biased region" description="Basic and acidic residues" evidence="2">
    <location>
        <begin position="293"/>
        <end position="302"/>
    </location>
</feature>
<feature type="compositionally biased region" description="Low complexity" evidence="2">
    <location>
        <begin position="76"/>
        <end position="91"/>
    </location>
</feature>
<feature type="region of interest" description="Disordered" evidence="2">
    <location>
        <begin position="261"/>
        <end position="331"/>
    </location>
</feature>
<dbReference type="AlphaFoldDB" id="A0A2A3ELY1"/>
<feature type="compositionally biased region" description="Basic and acidic residues" evidence="2">
    <location>
        <begin position="261"/>
        <end position="286"/>
    </location>
</feature>